<dbReference type="PANTHER" id="PTHR30244">
    <property type="entry name" value="TRANSAMINASE"/>
    <property type="match status" value="1"/>
</dbReference>
<dbReference type="AlphaFoldDB" id="A0A2W7N1K1"/>
<feature type="active site" description="Proton acceptor" evidence="3">
    <location>
        <position position="191"/>
    </location>
</feature>
<evidence type="ECO:0000256" key="2">
    <source>
        <dbReference type="ARBA" id="ARBA00037999"/>
    </source>
</evidence>
<keyword evidence="1 4" id="KW-0663">Pyridoxal phosphate</keyword>
<dbReference type="InterPro" id="IPR000653">
    <property type="entry name" value="DegT/StrS_aminotransferase"/>
</dbReference>
<organism evidence="6 7">
    <name type="scientific">Breznakibacter xylanolyticus</name>
    <dbReference type="NCBI Taxonomy" id="990"/>
    <lineage>
        <taxon>Bacteria</taxon>
        <taxon>Pseudomonadati</taxon>
        <taxon>Bacteroidota</taxon>
        <taxon>Bacteroidia</taxon>
        <taxon>Marinilabiliales</taxon>
        <taxon>Marinilabiliaceae</taxon>
        <taxon>Breznakibacter</taxon>
    </lineage>
</organism>
<evidence type="ECO:0000313" key="6">
    <source>
        <dbReference type="EMBL" id="PZX14275.1"/>
    </source>
</evidence>
<dbReference type="GO" id="GO:0000271">
    <property type="term" value="P:polysaccharide biosynthetic process"/>
    <property type="evidence" value="ECO:0007669"/>
    <property type="project" value="TreeGrafter"/>
</dbReference>
<name>A0A2W7N1K1_9BACT</name>
<dbReference type="GO" id="GO:0008483">
    <property type="term" value="F:transaminase activity"/>
    <property type="evidence" value="ECO:0007669"/>
    <property type="project" value="TreeGrafter"/>
</dbReference>
<dbReference type="InterPro" id="IPR015424">
    <property type="entry name" value="PyrdxlP-dep_Trfase"/>
</dbReference>
<gene>
    <name evidence="6" type="ORF">LX69_02455</name>
</gene>
<dbReference type="SUPFAM" id="SSF53383">
    <property type="entry name" value="PLP-dependent transferases"/>
    <property type="match status" value="1"/>
</dbReference>
<dbReference type="InterPro" id="IPR015421">
    <property type="entry name" value="PyrdxlP-dep_Trfase_major"/>
</dbReference>
<dbReference type="RefSeq" id="WP_111446310.1">
    <property type="nucleotide sequence ID" value="NZ_QKZK01000021.1"/>
</dbReference>
<accession>A0A2W7N1K1</accession>
<dbReference type="CDD" id="cd00616">
    <property type="entry name" value="AHBA_syn"/>
    <property type="match status" value="1"/>
</dbReference>
<reference evidence="6 7" key="1">
    <citation type="submission" date="2018-06" db="EMBL/GenBank/DDBJ databases">
        <title>Genomic Encyclopedia of Archaeal and Bacterial Type Strains, Phase II (KMG-II): from individual species to whole genera.</title>
        <authorList>
            <person name="Goeker M."/>
        </authorList>
    </citation>
    <scope>NUCLEOTIDE SEQUENCE [LARGE SCALE GENOMIC DNA]</scope>
    <source>
        <strain evidence="6 7">DSM 6779</strain>
    </source>
</reference>
<dbReference type="EMBL" id="QKZK01000021">
    <property type="protein sequence ID" value="PZX14275.1"/>
    <property type="molecule type" value="Genomic_DNA"/>
</dbReference>
<dbReference type="OrthoDB" id="9804264at2"/>
<comment type="caution">
    <text evidence="6">The sequence shown here is derived from an EMBL/GenBank/DDBJ whole genome shotgun (WGS) entry which is preliminary data.</text>
</comment>
<evidence type="ECO:0000256" key="4">
    <source>
        <dbReference type="PIRSR" id="PIRSR000390-2"/>
    </source>
</evidence>
<evidence type="ECO:0000256" key="5">
    <source>
        <dbReference type="RuleBase" id="RU004508"/>
    </source>
</evidence>
<evidence type="ECO:0000256" key="3">
    <source>
        <dbReference type="PIRSR" id="PIRSR000390-1"/>
    </source>
</evidence>
<evidence type="ECO:0000313" key="7">
    <source>
        <dbReference type="Proteomes" id="UP000249239"/>
    </source>
</evidence>
<dbReference type="Gene3D" id="3.90.1150.10">
    <property type="entry name" value="Aspartate Aminotransferase, domain 1"/>
    <property type="match status" value="1"/>
</dbReference>
<sequence>MNVKFLDLKAVNKPYMAELNDASRFVLERGWYILGKEVEAFENEFAAYCGVAHCIGVGNGLDALRLIFESCKQLGLMEPGDEIIVPANTFIASMLAITQSHLQPILVDADPISYNIDVHKVEEVITSRTRAVLAVHLYGRLADVTALQEISHRHNLLLFEDAAQAHGARDEQGQLAGSFGDAAAFSFYPGKNLGALGDAGAVTTNHSQIHEQVRMMRNYGSLQKYNHLCKGFNSRLDELQAALLRVKLHGLDQDNAHRQRLADEYRKHIRLKDTVLPDVNVRQSHVYHVFPVLHPNRDELQKYLSEQGVETLIHYPVPPHKQQAYHEWERLCFPATEYIHSSELSLPMSPVHSFDEIFYVSEVINRFPG</sequence>
<dbReference type="GO" id="GO:0030170">
    <property type="term" value="F:pyridoxal phosphate binding"/>
    <property type="evidence" value="ECO:0007669"/>
    <property type="project" value="TreeGrafter"/>
</dbReference>
<dbReference type="Pfam" id="PF01041">
    <property type="entry name" value="DegT_DnrJ_EryC1"/>
    <property type="match status" value="1"/>
</dbReference>
<dbReference type="Proteomes" id="UP000249239">
    <property type="component" value="Unassembled WGS sequence"/>
</dbReference>
<dbReference type="PANTHER" id="PTHR30244:SF36">
    <property type="entry name" value="3-OXO-GLUCOSE-6-PHOSPHATE:GLUTAMATE AMINOTRANSFERASE"/>
    <property type="match status" value="1"/>
</dbReference>
<proteinExistence type="inferred from homology"/>
<protein>
    <submittedName>
        <fullName evidence="6">dTDP-4-amino-4,6-dideoxygalactose transaminase</fullName>
    </submittedName>
</protein>
<comment type="similarity">
    <text evidence="2 5">Belongs to the DegT/DnrJ/EryC1 family.</text>
</comment>
<dbReference type="InterPro" id="IPR015422">
    <property type="entry name" value="PyrdxlP-dep_Trfase_small"/>
</dbReference>
<dbReference type="Gene3D" id="3.40.640.10">
    <property type="entry name" value="Type I PLP-dependent aspartate aminotransferase-like (Major domain)"/>
    <property type="match status" value="1"/>
</dbReference>
<dbReference type="PIRSF" id="PIRSF000390">
    <property type="entry name" value="PLP_StrS"/>
    <property type="match status" value="1"/>
</dbReference>
<feature type="modified residue" description="N6-(pyridoxal phosphate)lysine" evidence="4">
    <location>
        <position position="191"/>
    </location>
</feature>
<keyword evidence="7" id="KW-1185">Reference proteome</keyword>
<evidence type="ECO:0000256" key="1">
    <source>
        <dbReference type="ARBA" id="ARBA00022898"/>
    </source>
</evidence>